<evidence type="ECO:0000256" key="5">
    <source>
        <dbReference type="ARBA" id="ARBA00023239"/>
    </source>
</evidence>
<dbReference type="Pfam" id="PF00282">
    <property type="entry name" value="Pyridoxal_deC"/>
    <property type="match status" value="1"/>
</dbReference>
<comment type="caution">
    <text evidence="8">The sequence shown here is derived from an EMBL/GenBank/DDBJ whole genome shotgun (WGS) entry which is preliminary data.</text>
</comment>
<evidence type="ECO:0000313" key="8">
    <source>
        <dbReference type="EMBL" id="RJG42423.1"/>
    </source>
</evidence>
<dbReference type="InterPro" id="IPR015422">
    <property type="entry name" value="PyrdxlP-dep_Trfase_small"/>
</dbReference>
<reference evidence="8 9" key="1">
    <citation type="submission" date="2018-09" db="EMBL/GenBank/DDBJ databases">
        <authorList>
            <person name="Wang F."/>
        </authorList>
    </citation>
    <scope>NUCLEOTIDE SEQUENCE [LARGE SCALE GENOMIC DNA]</scope>
    <source>
        <strain evidence="8 9">PLHSC7-2</strain>
    </source>
</reference>
<evidence type="ECO:0008006" key="10">
    <source>
        <dbReference type="Google" id="ProtNLM"/>
    </source>
</evidence>
<evidence type="ECO:0000256" key="3">
    <source>
        <dbReference type="ARBA" id="ARBA00022793"/>
    </source>
</evidence>
<dbReference type="GO" id="GO:0005737">
    <property type="term" value="C:cytoplasm"/>
    <property type="evidence" value="ECO:0007669"/>
    <property type="project" value="TreeGrafter"/>
</dbReference>
<proteinExistence type="inferred from homology"/>
<dbReference type="PANTHER" id="PTHR45677">
    <property type="entry name" value="GLUTAMATE DECARBOXYLASE-RELATED"/>
    <property type="match status" value="1"/>
</dbReference>
<name>A0A418YD42_9GAMM</name>
<dbReference type="InterPro" id="IPR002129">
    <property type="entry name" value="PyrdxlP-dep_de-COase"/>
</dbReference>
<evidence type="ECO:0000256" key="7">
    <source>
        <dbReference type="RuleBase" id="RU000382"/>
    </source>
</evidence>
<dbReference type="Gene3D" id="3.40.640.10">
    <property type="entry name" value="Type I PLP-dependent aspartate aminotransferase-like (Major domain)"/>
    <property type="match status" value="1"/>
</dbReference>
<evidence type="ECO:0000313" key="9">
    <source>
        <dbReference type="Proteomes" id="UP000283255"/>
    </source>
</evidence>
<dbReference type="SUPFAM" id="SSF53383">
    <property type="entry name" value="PLP-dependent transferases"/>
    <property type="match status" value="1"/>
</dbReference>
<dbReference type="PROSITE" id="PS00392">
    <property type="entry name" value="DDC_GAD_HDC_YDC"/>
    <property type="match status" value="1"/>
</dbReference>
<dbReference type="Gene3D" id="3.90.1150.10">
    <property type="entry name" value="Aspartate Aminotransferase, domain 1"/>
    <property type="match status" value="1"/>
</dbReference>
<dbReference type="InterPro" id="IPR015421">
    <property type="entry name" value="PyrdxlP-dep_Trfase_major"/>
</dbReference>
<protein>
    <recommendedName>
        <fullName evidence="10">Aspartate aminotransferase family protein</fullName>
    </recommendedName>
</protein>
<dbReference type="Proteomes" id="UP000283255">
    <property type="component" value="Unassembled WGS sequence"/>
</dbReference>
<evidence type="ECO:0000256" key="1">
    <source>
        <dbReference type="ARBA" id="ARBA00001933"/>
    </source>
</evidence>
<organism evidence="8 9">
    <name type="scientific">Motilimonas pumila</name>
    <dbReference type="NCBI Taxonomy" id="2303987"/>
    <lineage>
        <taxon>Bacteria</taxon>
        <taxon>Pseudomonadati</taxon>
        <taxon>Pseudomonadota</taxon>
        <taxon>Gammaproteobacteria</taxon>
        <taxon>Alteromonadales</taxon>
        <taxon>Alteromonadales genera incertae sedis</taxon>
        <taxon>Motilimonas</taxon>
    </lineage>
</organism>
<comment type="cofactor">
    <cofactor evidence="1 6 7">
        <name>pyridoxal 5'-phosphate</name>
        <dbReference type="ChEBI" id="CHEBI:597326"/>
    </cofactor>
</comment>
<evidence type="ECO:0000256" key="6">
    <source>
        <dbReference type="PIRSR" id="PIRSR602129-50"/>
    </source>
</evidence>
<dbReference type="PANTHER" id="PTHR45677:SF8">
    <property type="entry name" value="CYSTEINE SULFINIC ACID DECARBOXYLASE"/>
    <property type="match status" value="1"/>
</dbReference>
<keyword evidence="9" id="KW-1185">Reference proteome</keyword>
<sequence length="491" mass="54135">MRVRSNNLSPWQQHFIATGPGGSEHYQDAMAQTVAQLAHVFEQADKPYSGLDPVALKQQIEAINLSAAPHSLQQVIQHSAELIAHHSILVQHPACIAHLHTPPMIAGIAAESMIAALNQSMDSWDQASAATYVEQHVVDWLCQTFGYDQHSDGVFTSGGTQSNIMALLMARDWAVDSISQHNVQQQGMPEYSHRLRIVCSDKSHFTVKKAASIMGLGEKAVVCVPTHNNGTIKIDALNQCLNDLKQAELIPFALVGTAGTTDHGAIDDLSALAELAKQHKLWFHVDAAYGGALILSQQNQRLAGIHLADSITVDFHKLWYQPVSCSALLLKHKAHFKYLLHYADYLNREGDYLPNLVDKTISTTRRFDALKVLMTLRTVGKEALGAMIDHLITQTRQVAQLIDEHQNFELLAQPSLSTVLFRYQHPVDAFNRQLRLACLKAGVAVLGETTVNGQAALKLTILNPCLSIENFTNLLTNINEFADSLLQMETC</sequence>
<gene>
    <name evidence="8" type="ORF">D1Z90_13195</name>
</gene>
<dbReference type="EMBL" id="QZCH01000017">
    <property type="protein sequence ID" value="RJG42423.1"/>
    <property type="molecule type" value="Genomic_DNA"/>
</dbReference>
<evidence type="ECO:0000256" key="4">
    <source>
        <dbReference type="ARBA" id="ARBA00022898"/>
    </source>
</evidence>
<dbReference type="GO" id="GO:0016831">
    <property type="term" value="F:carboxy-lyase activity"/>
    <property type="evidence" value="ECO:0007669"/>
    <property type="project" value="UniProtKB-KW"/>
</dbReference>
<dbReference type="InterPro" id="IPR021115">
    <property type="entry name" value="Pyridoxal-P_BS"/>
</dbReference>
<dbReference type="Gene3D" id="1.20.1650.10">
    <property type="entry name" value="PLP-dependent transferases"/>
    <property type="match status" value="1"/>
</dbReference>
<accession>A0A418YD42</accession>
<dbReference type="InterPro" id="IPR015424">
    <property type="entry name" value="PyrdxlP-dep_Trfase"/>
</dbReference>
<dbReference type="CDD" id="cd06450">
    <property type="entry name" value="DOPA_deC_like"/>
    <property type="match status" value="1"/>
</dbReference>
<dbReference type="GO" id="GO:0019752">
    <property type="term" value="P:carboxylic acid metabolic process"/>
    <property type="evidence" value="ECO:0007669"/>
    <property type="project" value="InterPro"/>
</dbReference>
<evidence type="ECO:0000256" key="2">
    <source>
        <dbReference type="ARBA" id="ARBA00009533"/>
    </source>
</evidence>
<dbReference type="AlphaFoldDB" id="A0A418YD42"/>
<keyword evidence="5 7" id="KW-0456">Lyase</keyword>
<keyword evidence="3" id="KW-0210">Decarboxylase</keyword>
<dbReference type="GO" id="GO:0030170">
    <property type="term" value="F:pyridoxal phosphate binding"/>
    <property type="evidence" value="ECO:0007669"/>
    <property type="project" value="InterPro"/>
</dbReference>
<keyword evidence="4 6" id="KW-0663">Pyridoxal phosphate</keyword>
<feature type="modified residue" description="N6-(pyridoxal phosphate)lysine" evidence="6">
    <location>
        <position position="317"/>
    </location>
</feature>
<comment type="similarity">
    <text evidence="2 7">Belongs to the group II decarboxylase family.</text>
</comment>
<reference evidence="8 9" key="2">
    <citation type="submission" date="2019-01" db="EMBL/GenBank/DDBJ databases">
        <title>Motilimonas pumilus sp. nov., isolated from the gut of sea cucumber (Apostichopus japonicus).</title>
        <authorList>
            <person name="Wang F.-Q."/>
            <person name="Ren L.-H."/>
            <person name="Lin Y.-W."/>
            <person name="Sun G.-H."/>
            <person name="Du Z.-J."/>
            <person name="Zhao J.-X."/>
            <person name="Liu X.-J."/>
            <person name="Liu L.-J."/>
        </authorList>
    </citation>
    <scope>NUCLEOTIDE SEQUENCE [LARGE SCALE GENOMIC DNA]</scope>
    <source>
        <strain evidence="8 9">PLHSC7-2</strain>
    </source>
</reference>